<keyword evidence="1" id="KW-0547">Nucleotide-binding</keyword>
<dbReference type="Pfam" id="PF00005">
    <property type="entry name" value="ABC_tran"/>
    <property type="match status" value="1"/>
</dbReference>
<dbReference type="KEGG" id="pprt:ET464_01340"/>
<feature type="domain" description="ABC transporter" evidence="3">
    <location>
        <begin position="5"/>
        <end position="227"/>
    </location>
</feature>
<dbReference type="Gene3D" id="3.40.50.300">
    <property type="entry name" value="P-loop containing nucleotide triphosphate hydrolases"/>
    <property type="match status" value="1"/>
</dbReference>
<dbReference type="Proteomes" id="UP000293568">
    <property type="component" value="Chromosome"/>
</dbReference>
<dbReference type="GO" id="GO:0005524">
    <property type="term" value="F:ATP binding"/>
    <property type="evidence" value="ECO:0007669"/>
    <property type="project" value="UniProtKB-KW"/>
</dbReference>
<evidence type="ECO:0000259" key="3">
    <source>
        <dbReference type="PROSITE" id="PS50893"/>
    </source>
</evidence>
<keyword evidence="2 4" id="KW-0067">ATP-binding</keyword>
<dbReference type="CDD" id="cd03230">
    <property type="entry name" value="ABC_DR_subfamily_A"/>
    <property type="match status" value="1"/>
</dbReference>
<evidence type="ECO:0000313" key="4">
    <source>
        <dbReference type="EMBL" id="QAY65226.1"/>
    </source>
</evidence>
<dbReference type="InterPro" id="IPR003593">
    <property type="entry name" value="AAA+_ATPase"/>
</dbReference>
<reference evidence="4 5" key="1">
    <citation type="submission" date="2019-01" db="EMBL/GenBank/DDBJ databases">
        <title>Genome sequencing of strain FW100M-2.</title>
        <authorList>
            <person name="Heo J."/>
            <person name="Kim S.-J."/>
            <person name="Kim J.-S."/>
            <person name="Hong S.-B."/>
            <person name="Kwon S.-W."/>
        </authorList>
    </citation>
    <scope>NUCLEOTIDE SEQUENCE [LARGE SCALE GENOMIC DNA]</scope>
    <source>
        <strain evidence="4 5">FW100M-2</strain>
    </source>
</reference>
<dbReference type="SUPFAM" id="SSF52540">
    <property type="entry name" value="P-loop containing nucleoside triphosphate hydrolases"/>
    <property type="match status" value="1"/>
</dbReference>
<dbReference type="EMBL" id="CP035492">
    <property type="protein sequence ID" value="QAY65226.1"/>
    <property type="molecule type" value="Genomic_DNA"/>
</dbReference>
<keyword evidence="5" id="KW-1185">Reference proteome</keyword>
<dbReference type="RefSeq" id="WP_129437584.1">
    <property type="nucleotide sequence ID" value="NZ_CP035492.1"/>
</dbReference>
<dbReference type="OrthoDB" id="9804819at2"/>
<dbReference type="SMART" id="SM00382">
    <property type="entry name" value="AAA"/>
    <property type="match status" value="1"/>
</dbReference>
<evidence type="ECO:0000256" key="1">
    <source>
        <dbReference type="ARBA" id="ARBA00022741"/>
    </source>
</evidence>
<accession>A0A4P6ERR4</accession>
<name>A0A4P6ERR4_9BACL</name>
<dbReference type="GO" id="GO:0016887">
    <property type="term" value="F:ATP hydrolysis activity"/>
    <property type="evidence" value="ECO:0007669"/>
    <property type="project" value="InterPro"/>
</dbReference>
<evidence type="ECO:0000313" key="5">
    <source>
        <dbReference type="Proteomes" id="UP000293568"/>
    </source>
</evidence>
<dbReference type="PANTHER" id="PTHR43158:SF1">
    <property type="entry name" value="ABC TRANSPORTER, ATP-BINDING PROTEIN"/>
    <property type="match status" value="1"/>
</dbReference>
<dbReference type="InterPro" id="IPR003439">
    <property type="entry name" value="ABC_transporter-like_ATP-bd"/>
</dbReference>
<dbReference type="PROSITE" id="PS50893">
    <property type="entry name" value="ABC_TRANSPORTER_2"/>
    <property type="match status" value="1"/>
</dbReference>
<gene>
    <name evidence="4" type="ORF">ET464_01340</name>
</gene>
<dbReference type="AlphaFoldDB" id="A0A4P6ERR4"/>
<protein>
    <submittedName>
        <fullName evidence="4">ABC transporter ATP-binding protein</fullName>
    </submittedName>
</protein>
<organism evidence="4 5">
    <name type="scientific">Paenibacillus protaetiae</name>
    <dbReference type="NCBI Taxonomy" id="2509456"/>
    <lineage>
        <taxon>Bacteria</taxon>
        <taxon>Bacillati</taxon>
        <taxon>Bacillota</taxon>
        <taxon>Bacilli</taxon>
        <taxon>Bacillales</taxon>
        <taxon>Paenibacillaceae</taxon>
        <taxon>Paenibacillus</taxon>
    </lineage>
</organism>
<dbReference type="InterPro" id="IPR027417">
    <property type="entry name" value="P-loop_NTPase"/>
</dbReference>
<proteinExistence type="predicted"/>
<evidence type="ECO:0000256" key="2">
    <source>
        <dbReference type="ARBA" id="ARBA00022840"/>
    </source>
</evidence>
<sequence length="232" mass="26121">MEPILELEQVTKKYGRKKALDRVTLRLDKGKIIGLLGSNGSGKTTLLKLAAGIAFPTSGKVRIGGIDAGLQTKSLVSFLPDQSVLESWMRVKDAVRYYRDFYPDFKEEKAQSMLEFMKLQPNDRVTALSKGMRERLEVVLVLSRSARLYLLDEPIGGVDPVARGKILDAIVQFFDEDSTLVVCTHLVSDMERVFDEVVFIREGEMILQEEVESIRVNRGLSIDGLYKEVYGE</sequence>
<dbReference type="PANTHER" id="PTHR43158">
    <property type="entry name" value="SKFA PEPTIDE EXPORT ATP-BINDING PROTEIN SKFE"/>
    <property type="match status" value="1"/>
</dbReference>